<dbReference type="OrthoDB" id="9790149at2"/>
<feature type="transmembrane region" description="Helical" evidence="6">
    <location>
        <begin position="389"/>
        <end position="414"/>
    </location>
</feature>
<feature type="transmembrane region" description="Helical" evidence="6">
    <location>
        <begin position="358"/>
        <end position="377"/>
    </location>
</feature>
<feature type="transmembrane region" description="Helical" evidence="6">
    <location>
        <begin position="492"/>
        <end position="509"/>
    </location>
</feature>
<dbReference type="KEGG" id="kba:A0U89_11560"/>
<dbReference type="STRING" id="153496.A0U89_11560"/>
<feature type="transmembrane region" description="Helical" evidence="6">
    <location>
        <begin position="426"/>
        <end position="452"/>
    </location>
</feature>
<feature type="domain" description="DUF4131" evidence="8">
    <location>
        <begin position="31"/>
        <end position="191"/>
    </location>
</feature>
<organism evidence="9 10">
    <name type="scientific">Kozakia baliensis</name>
    <dbReference type="NCBI Taxonomy" id="153496"/>
    <lineage>
        <taxon>Bacteria</taxon>
        <taxon>Pseudomonadati</taxon>
        <taxon>Pseudomonadota</taxon>
        <taxon>Alphaproteobacteria</taxon>
        <taxon>Acetobacterales</taxon>
        <taxon>Acetobacteraceae</taxon>
        <taxon>Kozakia</taxon>
    </lineage>
</organism>
<dbReference type="EMBL" id="CP014674">
    <property type="protein sequence ID" value="AOX18300.1"/>
    <property type="molecule type" value="Genomic_DNA"/>
</dbReference>
<feature type="transmembrane region" description="Helical" evidence="6">
    <location>
        <begin position="251"/>
        <end position="272"/>
    </location>
</feature>
<keyword evidence="2" id="KW-1003">Cell membrane</keyword>
<dbReference type="InterPro" id="IPR025405">
    <property type="entry name" value="DUF4131"/>
</dbReference>
<feature type="transmembrane region" description="Helical" evidence="6">
    <location>
        <begin position="31"/>
        <end position="50"/>
    </location>
</feature>
<feature type="transmembrane region" description="Helical" evidence="6">
    <location>
        <begin position="292"/>
        <end position="314"/>
    </location>
</feature>
<dbReference type="eggNOG" id="COG0658">
    <property type="taxonomic scope" value="Bacteria"/>
</dbReference>
<evidence type="ECO:0000256" key="1">
    <source>
        <dbReference type="ARBA" id="ARBA00004651"/>
    </source>
</evidence>
<evidence type="ECO:0000256" key="3">
    <source>
        <dbReference type="ARBA" id="ARBA00022692"/>
    </source>
</evidence>
<dbReference type="GO" id="GO:0005886">
    <property type="term" value="C:plasma membrane"/>
    <property type="evidence" value="ECO:0007669"/>
    <property type="project" value="UniProtKB-SubCell"/>
</dbReference>
<dbReference type="Proteomes" id="UP000179145">
    <property type="component" value="Chromosome"/>
</dbReference>
<dbReference type="PANTHER" id="PTHR30619">
    <property type="entry name" value="DNA INTERNALIZATION/COMPETENCE PROTEIN COMEC/REC2"/>
    <property type="match status" value="1"/>
</dbReference>
<feature type="domain" description="ComEC/Rec2-related protein" evidence="7">
    <location>
        <begin position="230"/>
        <end position="512"/>
    </location>
</feature>
<proteinExistence type="predicted"/>
<gene>
    <name evidence="9" type="ORF">A0U89_11560</name>
</gene>
<evidence type="ECO:0000313" key="10">
    <source>
        <dbReference type="Proteomes" id="UP000179145"/>
    </source>
</evidence>
<keyword evidence="5 6" id="KW-0472">Membrane</keyword>
<reference evidence="9 10" key="1">
    <citation type="journal article" date="2016" name="Microb. Cell Fact.">
        <title>Dissection of exopolysaccharide biosynthesis in Kozakia baliensis.</title>
        <authorList>
            <person name="Brandt J.U."/>
            <person name="Jakob F."/>
            <person name="Behr J."/>
            <person name="Geissler A.J."/>
            <person name="Vogel R.F."/>
        </authorList>
    </citation>
    <scope>NUCLEOTIDE SEQUENCE [LARGE SCALE GENOMIC DNA]</scope>
    <source>
        <strain evidence="9 10">DSM 14400</strain>
    </source>
</reference>
<evidence type="ECO:0000259" key="8">
    <source>
        <dbReference type="Pfam" id="PF13567"/>
    </source>
</evidence>
<name>A0A1D8UXE4_9PROT</name>
<evidence type="ECO:0000256" key="2">
    <source>
        <dbReference type="ARBA" id="ARBA00022475"/>
    </source>
</evidence>
<sequence>MLAQGRRLFSWLPVGWAIGALLYFFPPYEPGWRLAALIFGIGAALLATTWSRLRFRALAFTLLTLSGGFLDAEWSAHRLPPMPALPSRAVILHAHINRIDILPPRHGETPGRRLILQNAVFETGIDIGMPPLRRLLRVRLREDDITPLQAGQEIRLRALFRQPSWPSLPGGRDPQREAWFANIAGNGYALGPATALSPPTRQSLEKLREHVAATISQILSGQRAAIAATLLAGESSGIDPRTRQDFAASGLAHLLAVAGLHLGLVMAFVIVSMRAALTAWPYAALRWPCREIAALGGFGIGIGYVLLTGVHLPAVRSLGMAALATLALMTGRHVLSMRSLALIGLAILIVAPASVLDISFQMSFAAVMALIAGYEALRERLLDLRGEGGFLRLLISHITALALTSLLAGAATLPVSVAHFGNLQPWFVLANLLAVPLAAIWVMPSGVCALLLMPFHLAAPFLILMGWGIGIITTLAHAVAMLPYAENSVPAMPGWGLTLYLLALCVFCLWKGPPRLFALAPMALALIAPWLAAKPIVLVSPDAGLMAVRDQNHLELGPFGSLEDETRDEWVKALALPISSLLAHPGCTETACPVEHNGRKILLRLRDRQDGRLLPSEEACRNTVLFVSASPARGGCPGAAVIDRFSVWRDGAYVVFATRQGLNLVSDRSTRGARLWVPKIGSHGMPNLPLAQEE</sequence>
<keyword evidence="4 6" id="KW-1133">Transmembrane helix</keyword>
<accession>A0A1D8UXE4</accession>
<feature type="transmembrane region" description="Helical" evidence="6">
    <location>
        <begin position="516"/>
        <end position="533"/>
    </location>
</feature>
<dbReference type="InterPro" id="IPR004477">
    <property type="entry name" value="ComEC_N"/>
</dbReference>
<dbReference type="Pfam" id="PF13567">
    <property type="entry name" value="DUF4131"/>
    <property type="match status" value="1"/>
</dbReference>
<dbReference type="AlphaFoldDB" id="A0A1D8UXE4"/>
<comment type="subcellular location">
    <subcellularLocation>
        <location evidence="1">Cell membrane</location>
        <topology evidence="1">Multi-pass membrane protein</topology>
    </subcellularLocation>
</comment>
<keyword evidence="3 6" id="KW-0812">Transmembrane</keyword>
<dbReference type="PANTHER" id="PTHR30619:SF1">
    <property type="entry name" value="RECOMBINATION PROTEIN 2"/>
    <property type="match status" value="1"/>
</dbReference>
<dbReference type="InterPro" id="IPR052159">
    <property type="entry name" value="Competence_DNA_uptake"/>
</dbReference>
<evidence type="ECO:0000313" key="9">
    <source>
        <dbReference type="EMBL" id="AOX18300.1"/>
    </source>
</evidence>
<feature type="transmembrane region" description="Helical" evidence="6">
    <location>
        <begin position="7"/>
        <end position="25"/>
    </location>
</feature>
<protein>
    <submittedName>
        <fullName evidence="9">Transporter</fullName>
    </submittedName>
</protein>
<dbReference type="Pfam" id="PF03772">
    <property type="entry name" value="Competence"/>
    <property type="match status" value="1"/>
</dbReference>
<feature type="transmembrane region" description="Helical" evidence="6">
    <location>
        <begin position="335"/>
        <end position="352"/>
    </location>
</feature>
<keyword evidence="10" id="KW-1185">Reference proteome</keyword>
<feature type="transmembrane region" description="Helical" evidence="6">
    <location>
        <begin position="459"/>
        <end position="480"/>
    </location>
</feature>
<evidence type="ECO:0000259" key="7">
    <source>
        <dbReference type="Pfam" id="PF03772"/>
    </source>
</evidence>
<evidence type="ECO:0000256" key="6">
    <source>
        <dbReference type="SAM" id="Phobius"/>
    </source>
</evidence>
<evidence type="ECO:0000256" key="4">
    <source>
        <dbReference type="ARBA" id="ARBA00022989"/>
    </source>
</evidence>
<dbReference type="NCBIfam" id="TIGR00360">
    <property type="entry name" value="ComEC_N-term"/>
    <property type="match status" value="1"/>
</dbReference>
<evidence type="ECO:0000256" key="5">
    <source>
        <dbReference type="ARBA" id="ARBA00023136"/>
    </source>
</evidence>